<sequence>MAREVVASKLRRPRLRPGLITRPRLNALMRSGTELRLMLVSAPAEFGKTTLMAEWLEHAAGHGGRIAWLSLDASDSEPEAFWGAVVAALQTVLPGIGSTAAELLQAFPFPTELALTAVLNGLTADPHELWLVLDDYHAADGYEVGRGMAFLLEHLPPQVHVVISTRADPLLPLPRWRVRGELAEIRAAELRFTPSEVSTYLNDVAGQDLAPAQIAVLEQRTEGWIAALQMAALSLQGRTDPAAFIARFAGDDSFILDYLVEEVLVCQPQPVRDFLLETAVLERFTGALCDAVTGRAGGSGMLLALERANLFLVPLDGHREWHRYHQLFADVLRARLLNERPGLVPLLHQRASHWFQDRELMDEAVRHAVSAQDFGRAAHLMELAVPAIRRNRQDSVMRDWLKLLPESAIRSSPVLGVFDAYMLMSTGELDGVEPRLQEAERVMAAAPPGPASPWAGIEEFATIPATIAIYRASLAQARGDVAGTAAHARQALELAGSADHLARGAANGFLGLAAWVDGDVHAALQTFGRAVADLHAAGNLVDAFGSTALLADMWLAAGRPVTARRLLEDTLARAGELGGSVARATAELHVGLGEIDCEAGELDAAARHLAAAGDFYERAPTVESSYRWFVARALLASASGDEGLALDFLNQAGPLYHRGFFPEVRPLAAMKARIWIRQGELPQAAAWARSRGLLAAGDANHLYECEYDALTLVRLLLALHRAGLDRAGLHRAGLARTVAGTGSTAQLHLQPAKPLDPSVETLLERLLQTAEASGRAGSTVEIRLLAALVHDAQGHQGLARESFASALAEAAESEGRVRLFLDEGTPMQALLREASHASGPGHTSRRASRLLSLAHSQGNAAHPGHGPASDTQTMATGSLGTAKPAGTETLSTRELHVLRLLGGGLSGPAIAGELFISYNTLRTHTKHIFTKLGVNDRRAAVRTARERGLL</sequence>
<dbReference type="PRINTS" id="PR00038">
    <property type="entry name" value="HTHLUXR"/>
</dbReference>
<dbReference type="KEGG" id="aaq:AOC05_05730"/>
<keyword evidence="2" id="KW-0238">DNA-binding</keyword>
<evidence type="ECO:0000256" key="2">
    <source>
        <dbReference type="ARBA" id="ARBA00023125"/>
    </source>
</evidence>
<protein>
    <recommendedName>
        <fullName evidence="5">HTH luxR-type domain-containing protein</fullName>
    </recommendedName>
</protein>
<organism evidence="6 7">
    <name type="scientific">Arthrobacter alpinus</name>
    <dbReference type="NCBI Taxonomy" id="656366"/>
    <lineage>
        <taxon>Bacteria</taxon>
        <taxon>Bacillati</taxon>
        <taxon>Actinomycetota</taxon>
        <taxon>Actinomycetes</taxon>
        <taxon>Micrococcales</taxon>
        <taxon>Micrococcaceae</taxon>
        <taxon>Arthrobacter</taxon>
    </lineage>
</organism>
<dbReference type="GO" id="GO:0006355">
    <property type="term" value="P:regulation of DNA-templated transcription"/>
    <property type="evidence" value="ECO:0007669"/>
    <property type="project" value="InterPro"/>
</dbReference>
<dbReference type="PANTHER" id="PTHR44688:SF25">
    <property type="entry name" value="HTH LUXR-TYPE DOMAIN-CONTAINING PROTEIN"/>
    <property type="match status" value="1"/>
</dbReference>
<reference evidence="7" key="1">
    <citation type="submission" date="2015-09" db="EMBL/GenBank/DDBJ databases">
        <title>Complete genome of Arthrobacter alpinus strain R3.8.</title>
        <authorList>
            <person name="See-Too W.S."/>
            <person name="Chan K.G."/>
        </authorList>
    </citation>
    <scope>NUCLEOTIDE SEQUENCE [LARGE SCALE GENOMIC DNA]</scope>
    <source>
        <strain evidence="7">R3.8</strain>
    </source>
</reference>
<dbReference type="SMART" id="SM00421">
    <property type="entry name" value="HTH_LUXR"/>
    <property type="match status" value="1"/>
</dbReference>
<keyword evidence="1" id="KW-0805">Transcription regulation</keyword>
<dbReference type="Gene3D" id="1.25.40.10">
    <property type="entry name" value="Tetratricopeptide repeat domain"/>
    <property type="match status" value="1"/>
</dbReference>
<evidence type="ECO:0000313" key="6">
    <source>
        <dbReference type="EMBL" id="ALE91950.1"/>
    </source>
</evidence>
<dbReference type="Proteomes" id="UP000062833">
    <property type="component" value="Chromosome"/>
</dbReference>
<evidence type="ECO:0000313" key="7">
    <source>
        <dbReference type="Proteomes" id="UP000062833"/>
    </source>
</evidence>
<dbReference type="GO" id="GO:0003677">
    <property type="term" value="F:DNA binding"/>
    <property type="evidence" value="ECO:0007669"/>
    <property type="project" value="UniProtKB-KW"/>
</dbReference>
<dbReference type="Pfam" id="PF00196">
    <property type="entry name" value="GerE"/>
    <property type="match status" value="1"/>
</dbReference>
<evidence type="ECO:0000256" key="4">
    <source>
        <dbReference type="SAM" id="MobiDB-lite"/>
    </source>
</evidence>
<keyword evidence="7" id="KW-1185">Reference proteome</keyword>
<dbReference type="InterPro" id="IPR027417">
    <property type="entry name" value="P-loop_NTPase"/>
</dbReference>
<dbReference type="PROSITE" id="PS50043">
    <property type="entry name" value="HTH_LUXR_2"/>
    <property type="match status" value="1"/>
</dbReference>
<name>A0A0M5LX72_9MICC</name>
<dbReference type="InterPro" id="IPR041617">
    <property type="entry name" value="TPR_MalT"/>
</dbReference>
<dbReference type="EMBL" id="CP012677">
    <property type="protein sequence ID" value="ALE91950.1"/>
    <property type="molecule type" value="Genomic_DNA"/>
</dbReference>
<dbReference type="Pfam" id="PF25873">
    <property type="entry name" value="WHD_MalT"/>
    <property type="match status" value="1"/>
</dbReference>
<feature type="region of interest" description="Disordered" evidence="4">
    <location>
        <begin position="857"/>
        <end position="888"/>
    </location>
</feature>
<evidence type="ECO:0000256" key="1">
    <source>
        <dbReference type="ARBA" id="ARBA00023015"/>
    </source>
</evidence>
<dbReference type="Gene3D" id="3.40.50.300">
    <property type="entry name" value="P-loop containing nucleotide triphosphate hydrolases"/>
    <property type="match status" value="1"/>
</dbReference>
<feature type="compositionally biased region" description="Polar residues" evidence="4">
    <location>
        <begin position="869"/>
        <end position="879"/>
    </location>
</feature>
<dbReference type="RefSeq" id="WP_062006410.1">
    <property type="nucleotide sequence ID" value="NZ_CP012677.1"/>
</dbReference>
<dbReference type="AlphaFoldDB" id="A0A0M5LX72"/>
<gene>
    <name evidence="6" type="ORF">AOC05_05730</name>
</gene>
<dbReference type="PATRIC" id="fig|656366.3.peg.1223"/>
<evidence type="ECO:0000256" key="3">
    <source>
        <dbReference type="ARBA" id="ARBA00023163"/>
    </source>
</evidence>
<accession>A0A0M5LX72</accession>
<dbReference type="SUPFAM" id="SSF48452">
    <property type="entry name" value="TPR-like"/>
    <property type="match status" value="1"/>
</dbReference>
<dbReference type="InterPro" id="IPR059106">
    <property type="entry name" value="WHD_MalT"/>
</dbReference>
<evidence type="ECO:0000259" key="5">
    <source>
        <dbReference type="PROSITE" id="PS50043"/>
    </source>
</evidence>
<dbReference type="Pfam" id="PF17874">
    <property type="entry name" value="TPR_MalT"/>
    <property type="match status" value="1"/>
</dbReference>
<dbReference type="PANTHER" id="PTHR44688">
    <property type="entry name" value="DNA-BINDING TRANSCRIPTIONAL ACTIVATOR DEVR_DOSR"/>
    <property type="match status" value="1"/>
</dbReference>
<keyword evidence="3" id="KW-0804">Transcription</keyword>
<dbReference type="OrthoDB" id="134985at2"/>
<dbReference type="InterPro" id="IPR011990">
    <property type="entry name" value="TPR-like_helical_dom_sf"/>
</dbReference>
<dbReference type="InterPro" id="IPR036388">
    <property type="entry name" value="WH-like_DNA-bd_sf"/>
</dbReference>
<feature type="domain" description="HTH luxR-type" evidence="5">
    <location>
        <begin position="883"/>
        <end position="948"/>
    </location>
</feature>
<dbReference type="Gene3D" id="1.10.10.10">
    <property type="entry name" value="Winged helix-like DNA-binding domain superfamily/Winged helix DNA-binding domain"/>
    <property type="match status" value="1"/>
</dbReference>
<dbReference type="SUPFAM" id="SSF46894">
    <property type="entry name" value="C-terminal effector domain of the bipartite response regulators"/>
    <property type="match status" value="1"/>
</dbReference>
<proteinExistence type="predicted"/>
<dbReference type="InterPro" id="IPR016032">
    <property type="entry name" value="Sig_transdc_resp-reg_C-effctor"/>
</dbReference>
<dbReference type="InterPro" id="IPR000792">
    <property type="entry name" value="Tscrpt_reg_LuxR_C"/>
</dbReference>